<name>A0A915EMB0_9BILA</name>
<evidence type="ECO:0000313" key="3">
    <source>
        <dbReference type="WBParaSite" id="jg7383"/>
    </source>
</evidence>
<feature type="domain" description="MAP3K PH" evidence="1">
    <location>
        <begin position="45"/>
        <end position="141"/>
    </location>
</feature>
<accession>A0A915EMB0</accession>
<dbReference type="GO" id="GO:0000165">
    <property type="term" value="P:MAPK cascade"/>
    <property type="evidence" value="ECO:0007669"/>
    <property type="project" value="InterPro"/>
</dbReference>
<evidence type="ECO:0000259" key="1">
    <source>
        <dbReference type="Pfam" id="PF19039"/>
    </source>
</evidence>
<protein>
    <submittedName>
        <fullName evidence="3">MAP3K PH domain-containing protein</fullName>
    </submittedName>
</protein>
<evidence type="ECO:0000313" key="2">
    <source>
        <dbReference type="Proteomes" id="UP000887574"/>
    </source>
</evidence>
<proteinExistence type="predicted"/>
<dbReference type="InterPro" id="IPR043969">
    <property type="entry name" value="MAP3K_PH"/>
</dbReference>
<reference evidence="3" key="1">
    <citation type="submission" date="2022-11" db="UniProtKB">
        <authorList>
            <consortium name="WormBaseParasite"/>
        </authorList>
    </citation>
    <scope>IDENTIFICATION</scope>
</reference>
<dbReference type="Proteomes" id="UP000887574">
    <property type="component" value="Unplaced"/>
</dbReference>
<dbReference type="Pfam" id="PF19039">
    <property type="entry name" value="ASK_PH"/>
    <property type="match status" value="1"/>
</dbReference>
<dbReference type="AlphaFoldDB" id="A0A915EMB0"/>
<keyword evidence="2" id="KW-1185">Reference proteome</keyword>
<organism evidence="2 3">
    <name type="scientific">Ditylenchus dipsaci</name>
    <dbReference type="NCBI Taxonomy" id="166011"/>
    <lineage>
        <taxon>Eukaryota</taxon>
        <taxon>Metazoa</taxon>
        <taxon>Ecdysozoa</taxon>
        <taxon>Nematoda</taxon>
        <taxon>Chromadorea</taxon>
        <taxon>Rhabditida</taxon>
        <taxon>Tylenchina</taxon>
        <taxon>Tylenchomorpha</taxon>
        <taxon>Sphaerularioidea</taxon>
        <taxon>Anguinidae</taxon>
        <taxon>Anguininae</taxon>
        <taxon>Ditylenchus</taxon>
    </lineage>
</organism>
<dbReference type="WBParaSite" id="jg7383">
    <property type="protein sequence ID" value="jg7383"/>
    <property type="gene ID" value="jg7383"/>
</dbReference>
<sequence>MENIRLISRCAATLSPVEKDKKTFLFWTDFFMEAIESTSGEVVSTRFPVLIQEINKHHTPSYLTVNRDDVILSHVMENSQKKEPPPGTHRWEFKAANIKAVSASKRDDRSMYMYVHDSDDFNLMFPSSLHCNKVIEMVLSMEGGCERKILQGCEAETIWISNTSSTIMAKK</sequence>